<evidence type="ECO:0000256" key="1">
    <source>
        <dbReference type="ARBA" id="ARBA00009374"/>
    </source>
</evidence>
<gene>
    <name evidence="7" type="primary">MARD1_1</name>
    <name evidence="7" type="ORF">PIB30_016174</name>
</gene>
<feature type="domain" description="FLZ-type" evidence="6">
    <location>
        <begin position="256"/>
        <end position="300"/>
    </location>
</feature>
<keyword evidence="3 7" id="KW-0863">Zinc-finger</keyword>
<evidence type="ECO:0000256" key="2">
    <source>
        <dbReference type="ARBA" id="ARBA00022723"/>
    </source>
</evidence>
<keyword evidence="8" id="KW-1185">Reference proteome</keyword>
<name>A0ABU6U9W3_9FABA</name>
<dbReference type="InterPro" id="IPR007650">
    <property type="entry name" value="Zf-FLZ_dom"/>
</dbReference>
<dbReference type="Pfam" id="PF04570">
    <property type="entry name" value="zf-FLZ"/>
    <property type="match status" value="1"/>
</dbReference>
<feature type="zinc finger region" description="FLZ-type" evidence="4">
    <location>
        <begin position="256"/>
        <end position="300"/>
    </location>
</feature>
<dbReference type="PROSITE" id="PS51795">
    <property type="entry name" value="ZF_FLZ"/>
    <property type="match status" value="1"/>
</dbReference>
<evidence type="ECO:0000256" key="3">
    <source>
        <dbReference type="ARBA" id="ARBA00022771"/>
    </source>
</evidence>
<protein>
    <submittedName>
        <fullName evidence="7">Zinc-finger of the FCS-type, C2-C2</fullName>
    </submittedName>
</protein>
<feature type="region of interest" description="Disordered" evidence="5">
    <location>
        <begin position="1"/>
        <end position="42"/>
    </location>
</feature>
<reference evidence="7 8" key="1">
    <citation type="journal article" date="2023" name="Plants (Basel)">
        <title>Bridging the Gap: Combining Genomics and Transcriptomics Approaches to Understand Stylosanthes scabra, an Orphan Legume from the Brazilian Caatinga.</title>
        <authorList>
            <person name="Ferreira-Neto J.R.C."/>
            <person name="da Silva M.D."/>
            <person name="Binneck E."/>
            <person name="de Melo N.F."/>
            <person name="da Silva R.H."/>
            <person name="de Melo A.L.T.M."/>
            <person name="Pandolfi V."/>
            <person name="Bustamante F.O."/>
            <person name="Brasileiro-Vidal A.C."/>
            <person name="Benko-Iseppon A.M."/>
        </authorList>
    </citation>
    <scope>NUCLEOTIDE SEQUENCE [LARGE SCALE GENOMIC DNA]</scope>
    <source>
        <tissue evidence="7">Leaves</tissue>
    </source>
</reference>
<keyword evidence="2" id="KW-0479">Metal-binding</keyword>
<comment type="caution">
    <text evidence="7">The sequence shown here is derived from an EMBL/GenBank/DDBJ whole genome shotgun (WGS) entry which is preliminary data.</text>
</comment>
<dbReference type="PANTHER" id="PTHR46443:SF3">
    <property type="entry name" value="PROTEIN MARD1"/>
    <property type="match status" value="1"/>
</dbReference>
<comment type="similarity">
    <text evidence="1">Belongs to the FLZ family.</text>
</comment>
<evidence type="ECO:0000259" key="6">
    <source>
        <dbReference type="PROSITE" id="PS51795"/>
    </source>
</evidence>
<evidence type="ECO:0000256" key="4">
    <source>
        <dbReference type="PROSITE-ProRule" id="PRU01131"/>
    </source>
</evidence>
<dbReference type="EMBL" id="JASCZI010120874">
    <property type="protein sequence ID" value="MED6156628.1"/>
    <property type="molecule type" value="Genomic_DNA"/>
</dbReference>
<dbReference type="InterPro" id="IPR044593">
    <property type="entry name" value="FLZ8/MARD1"/>
</dbReference>
<evidence type="ECO:0000313" key="8">
    <source>
        <dbReference type="Proteomes" id="UP001341840"/>
    </source>
</evidence>
<evidence type="ECO:0000256" key="5">
    <source>
        <dbReference type="SAM" id="MobiDB-lite"/>
    </source>
</evidence>
<feature type="compositionally biased region" description="Low complexity" evidence="5">
    <location>
        <begin position="28"/>
        <end position="42"/>
    </location>
</feature>
<dbReference type="PANTHER" id="PTHR46443">
    <property type="entry name" value="FCS-LIKE ZINC FINGER 8"/>
    <property type="match status" value="1"/>
</dbReference>
<sequence length="302" mass="33753">MLLRNRRSSSRAMNKPNLISDHHHHHNNNSQSSSSPNNDESSSLLLCSLPKLRDFTMKCLSLSSGIEALPSPTSILDTRIVLSPLSRDNSPFSSSYENNKNNPRILFHSSSLDNKTNNNKVMNNSYSKEGIGLALVGTLKDDDPIHHHHHHEKKNNNILFGTQLRVKTNNNNNNKGNSSSWSCGCCSSESSSSSFVMNMNMMSLSEMELSEEYTCVITHNGPNPRKTHIFVDNCIVETFHSSPSSSSSTASSSFNNFLSFCYTCKKHLEHTKDIFIYRGDKAFCSEECRHKEMVLDGAAENS</sequence>
<keyword evidence="3 7" id="KW-0862">Zinc</keyword>
<dbReference type="GO" id="GO:0008270">
    <property type="term" value="F:zinc ion binding"/>
    <property type="evidence" value="ECO:0007669"/>
    <property type="project" value="UniProtKB-KW"/>
</dbReference>
<accession>A0ABU6U9W3</accession>
<proteinExistence type="inferred from homology"/>
<evidence type="ECO:0000313" key="7">
    <source>
        <dbReference type="EMBL" id="MED6156628.1"/>
    </source>
</evidence>
<organism evidence="7 8">
    <name type="scientific">Stylosanthes scabra</name>
    <dbReference type="NCBI Taxonomy" id="79078"/>
    <lineage>
        <taxon>Eukaryota</taxon>
        <taxon>Viridiplantae</taxon>
        <taxon>Streptophyta</taxon>
        <taxon>Embryophyta</taxon>
        <taxon>Tracheophyta</taxon>
        <taxon>Spermatophyta</taxon>
        <taxon>Magnoliopsida</taxon>
        <taxon>eudicotyledons</taxon>
        <taxon>Gunneridae</taxon>
        <taxon>Pentapetalae</taxon>
        <taxon>rosids</taxon>
        <taxon>fabids</taxon>
        <taxon>Fabales</taxon>
        <taxon>Fabaceae</taxon>
        <taxon>Papilionoideae</taxon>
        <taxon>50 kb inversion clade</taxon>
        <taxon>dalbergioids sensu lato</taxon>
        <taxon>Dalbergieae</taxon>
        <taxon>Pterocarpus clade</taxon>
        <taxon>Stylosanthes</taxon>
    </lineage>
</organism>
<dbReference type="Proteomes" id="UP001341840">
    <property type="component" value="Unassembled WGS sequence"/>
</dbReference>